<feature type="region of interest" description="Disordered" evidence="2">
    <location>
        <begin position="5457"/>
        <end position="5478"/>
    </location>
</feature>
<feature type="compositionally biased region" description="Gly residues" evidence="2">
    <location>
        <begin position="1808"/>
        <end position="1824"/>
    </location>
</feature>
<feature type="region of interest" description="Disordered" evidence="2">
    <location>
        <begin position="785"/>
        <end position="890"/>
    </location>
</feature>
<feature type="region of interest" description="Disordered" evidence="2">
    <location>
        <begin position="901"/>
        <end position="920"/>
    </location>
</feature>
<keyword evidence="1" id="KW-0175">Coiled coil</keyword>
<evidence type="ECO:0000256" key="1">
    <source>
        <dbReference type="SAM" id="Coils"/>
    </source>
</evidence>
<feature type="region of interest" description="Disordered" evidence="2">
    <location>
        <begin position="5718"/>
        <end position="5911"/>
    </location>
</feature>
<feature type="region of interest" description="Disordered" evidence="2">
    <location>
        <begin position="3019"/>
        <end position="3044"/>
    </location>
</feature>
<feature type="compositionally biased region" description="Basic and acidic residues" evidence="2">
    <location>
        <begin position="5769"/>
        <end position="5787"/>
    </location>
</feature>
<dbReference type="EMBL" id="JADKYB010000012">
    <property type="protein sequence ID" value="MBM9507336.1"/>
    <property type="molecule type" value="Genomic_DNA"/>
</dbReference>
<feature type="compositionally biased region" description="Gly residues" evidence="2">
    <location>
        <begin position="6238"/>
        <end position="6251"/>
    </location>
</feature>
<feature type="compositionally biased region" description="Low complexity" evidence="2">
    <location>
        <begin position="791"/>
        <end position="821"/>
    </location>
</feature>
<feature type="compositionally biased region" description="Gly residues" evidence="2">
    <location>
        <begin position="869"/>
        <end position="879"/>
    </location>
</feature>
<feature type="region of interest" description="Disordered" evidence="2">
    <location>
        <begin position="6224"/>
        <end position="6251"/>
    </location>
</feature>
<feature type="compositionally biased region" description="Basic and acidic residues" evidence="2">
    <location>
        <begin position="1863"/>
        <end position="1872"/>
    </location>
</feature>
<dbReference type="Pfam" id="PF22596">
    <property type="entry name" value="Scabin-like"/>
    <property type="match status" value="1"/>
</dbReference>
<feature type="coiled-coil region" evidence="1">
    <location>
        <begin position="3640"/>
        <end position="3671"/>
    </location>
</feature>
<keyword evidence="3" id="KW-0812">Transmembrane</keyword>
<sequence>MARPGDWSALGLHGDPTPGDADVLSSIHSQMEDLGSLAREVTSGLDRVLNQSTDSFVGKTAEAVRKKIDGHLKKFIDSVGNSFGVSAPATLDYLNAVQEAQAKADQALSAAQGLAKDDPQLDALKTQVHGAQDDYRSAVNTYVGKLSDASHMIQQPISGWQLFLQALGILAIILAVLGAIFGGWVGLIALAVNVALLIKTAVEFAEGKASVLDLVLAVIGVLFPSTKGLNLGSIGKGIFNALKNLPKTAINGIGDVARGLTHIITNPSSLTGIFRSVTSLPGVVARGLISIGQITLNAGKVAVGALKSIGSAFRNDFSLATIGVKGTLPKIGVYAMSFGSRFLVSATLPLDFFELGVGASAAIKMGLGTRLVTPWAHLAQPVVSGGTHVAALTAEHFSLTSTHTGGPGFGDFGHIGLGAPGAFRGIDTGMNTGLNLGGLHGLSTGIDTGGLHGLNTGLNASGLHGLNTGVDVGGLHGLNTGVNVGGLHGLNTGVNVGGLHGLNTGLNAGGLHGLNTGVSTGGLHGLGSTGAVHLSLGVTPDSIGHALGSVHPGASAADHLTAFDHATGFDRTGAGLLSPSSAHFGGVNLGSMHVGGADIGSISAGVGGSHLGMSGLHTGRVDLTGSATGLHTAINDSMSGIRSAAGHVQDFHQLGISELKSIVDGDVSVVKVSPDGISLHIGAETAQPTALHMNFRSMSFTNDAGQHVVVAPEVHTALGTSDAHVATGTGLTAPGVHTTVGTGDAHVATGTGLTAPGVHTTVGTGDAHAATGTGLTAPGVHTTVGTGDAHAATSTGVTAPPPAGGTRTAAPTPAPTADRAGVSSPAPTRPLDELAGGGATSTGHGANGLTEHAGNLGQGPRSLPDRTGNPGGLAEGTGLHGVTAHDSTLGVSAQDRLDLAGRRTGTGDTSGAAQPLHGTPTPAEAAPVALAPTPLAVRPTSAPHPGASPAAGAGRAPRSRFEAITGGVGGRIGAERLTAWNKYEKATADAARAETALHDIGGALDKPSENIDQAAAKLDAQQAAMGVDAARQDLAVLGMDTDAIHTRLDLLTTPKPPAAATHGATDAGHAVSADDTRLAALDKLSPPSHAVHDGTDAGHAASADETSLAAALEKLSPPSHAPGRGGDLGASPAAAVHDAPGSGHAASADDTSLAAALEKLSPPSHAPGRGGDVGASPAAAVHDASGTGHAASADETSLAALDKLSPPTHAPDRVGEFGTTPAAVHDGTGAGHLASADENSLAALDKLSPPSHAPDRPAGIGGEGLHDGDAAAHGSAQDAQLAELEKLSPPTHTPEKSPIESAPSVPTEAPGAGLAKTTAWYADRLDGIAKDAGMSRADRAVHTDGIQEAAAAGDLSEVARRYAVFRDHVEVATFHTRLDAFETHVEGGFDRLGELGASRTEWQAKVDAVRDARRTFDMDVTNAALRDFTAFVERHVPAEVLTGKDAARAFDAEMHRVLGDLSAARGPGEYVRAHDELTHLMETSALRDRLDALAGEVGDEERALRQRISNASGPDEAAAALQDLHDFKDQQALADRLERLKSDDVAAPGPGLEERLDALRGDVTDPHEIELRRLVDEAPTADDAFRALGDLHEYQQERAFQERLDALRSDGPAGGEHGGEHGGAPDVPSEEDLVRRLDALNQGESDPRITELRQQIRDAATPEEAAGALDRLDQHMAEQETLRQQRVADYRAKIDKLSDERTEHLLNDRFDQAERVGGELDDLQRQLDGTLSHAEKQDALLTELHKAVDRPEADGHLDRIVDKGLSLGHERAAAGADVRSADETARLLDALPNVGDHPLPHVRDDHAPGGGDLHGGDLHGGGTDTGAPHGAPGDGEFKGAGPAGDGLKGTHPKGDGLGSTDPLRNDPLRNDDPAGPGHVELPDPPRERPGAEPHTPGRDTADTPPREQAPGTQELQLQAPREHLEPPAVTGGALDPAAHPIPTALTHEELRAASDTATQAGHAEQEAVREIPHEVLLHHEVNLQVQHAMPGAEHVGAEEVARIHADLAAHGSLAHMTVDRLAGDIVAVVLGHDLPRLRGGGKGDPKISLTPAAAEHVQQAFQTALNGEKRLVVGIDGPTIHVTDLMDKVITQIGAGQHAGAITINATEKNIYKAGSNAKLLLTHQADGAERPTTITFQLKLEGPGTADATAGHESVAGPSTAVGTEQVTVPGDGISAERKFDIGAWFSDLMERRMEEPVMLAGGGQIVLKYGSPRPLADLDFRAQKPYVASLADQLNAAVIEEHPEVHLQPFGPDEKDKRALTGRIDGVEITIGPSNTIYHDVTTVSGIQVPSHLDALVDKALSFTRRTGEKKDKDLFDLLWALSTDPHGTVLLRENLDPLRNAGFQERSTDTLPLSAKLTQALTEVTKGKGLDRVRQTWQAFGAGPQDMERLNATLDELKGAFRAGPGPHPAMIVTAGNFTGDMFGTAAALVLNPKLRVTVLTGPSHPDQVGGFLKETLTRRVIAERDTLLDKMKAKATGPEQFAQTQAQILAEYDTRLQTELGRVHVLHSDTPHGLYSDVTRKEMPLDYGRVEPPVPENLRSTHFQKPVARGTEEVTERWDKQNIGRGRLRTAWGLNGSLQDERAQGFLRDVGVPENSKYVVLWSRFSGKKGGAHPQHDTSLTGMQQIIDELPHDVTVIIAGDKRPVGADRYGEWAAGRDNVFDLTEFWKGDAWQRHFPDAGRADQFTVFDHLDQFARQQGGGLKHLGFRSGNLEPYALIGHDVRYLEEAGNPQAARMQQWHKDIGYERITVSKVPTLTGQVVVEDTRVAGREGAVPWRGGDAATVKDLKAQTLQDHNLARGDRGFTTDDLKAVTSYLHFPEHGSAASAVAHGSGSVAKARVGVTPVKAGAKWKGKGRATPVTQAALPSTETHMATTSASSHAGTSTAPPSVRPAPATVRATRPPVTPAEQARWNGALAELSDALADLRVLETQGLGHWEGAGAEATYTAQHLLDSAQARVDRAQARVDELIGHDPHTVSPRAPQPSAQQAVSAPPAVEPLKLRWTPAHKGADGTQVDGAWGLHEGPAPEGTTPWREWKDKEHRDRRALDVVVDAGELSQTDLHQFANLLIRADQHDLAGQVLAHAGALDAAARQAGSVGEHAERTIWTGEEIVAMAADLYDRLEGLSARAGEASFGPTATEVADLTALTTRLETALKGHIKGAAQFGGVYTLRGEYTLLTHTAHRYLDRLGPLSQWHGTHPGPAPRAATPISREVFAVAQKMRRGQAYADVPAGTQWSSVRSSLRELPLDQWPQEARTGFVRELSERNLQDLRAGRDRLLAEDGRFQDLLASLEKLPYRLKHATPAYHAIANSGVMSSQGDLARRGAKYLASGKSSAANTSNLGNDDFVFFRVEANDKPMQTRYGPTTLVFHSDVLGHYDGWVSLHDQLEPLDRPAMQKLEVDGTPVRTSAYAKNAQATGAHTTWTNTYPGVPGVSKPRTRKVSFEQEVFSGEHFVEGLALSVLREVRLIGGAFQENALRLGQEITAVLAKDGELSAAERAALNNARTALSDLVFSLYRPEAKFGAGLPVDLAHVRPSGLSKDVTTAPFRPLTVHNPYGDGRYLPDGTPDPHGFAAARLADRAGDSKREAEKALRGEATGTKVDTAQWHIRRGLPDAEKAVERTQDFLAASGDDQAVRRLLADRQALVADLRKLETQARERLDALRLEREAAAAAHPPQAATPRPVSTAKADKKARRKALVEARQLDATPAPPTAEGHVSPSAPPVAERSDSALSTQSPSAYHLPGTAAGEHTGDLTGTVRQAGGTAHLTGGGAEDHLARIADPRWQAAREAAPAVPRSHTWVDPVSRPFGPGTGLEDARYAVTSAFDARRFEYRGEQVTELTVKVHLVGRREMSPQQLDTLWDRARQGIDRLFNAPGHRLPNGDLLHVTVQRAGSRDAHVSVAVAPPGTPSSQHVWAIDASDQELAHELGHQVGLRDEYRDDTAPQRPEITGSLMGDYHRPAPFGLTQGGLRDRHLRLMHAIIGDLADGTIVPHGVHDPVGTSPRAPQPATATRERPTAPRPPAEPELLRPQPVASTSRASTSSSAPTPSGVQPDVIEMVTFAPPAREGAAAHGLTETDTEAPVVPGPPAPPARMTRHGQVGASDRILPSATAERSLADGLFQGLEGTFGTNDLAALRAAWEPELRSAVLPGLSAMTRGEVRKLTLDAGGWSGEVRVTARVEQAGTEDTLKSLEFEDGTESFHRGGFLRERQIAAGGGLLAKGKPAGLTDLTGQVAVNWTRTTADRVAGGSRIFTRAKTPEPALKVGTVIRVDFDFSRVRGRFGGRLDLGGGDAGSVSRIAVPVHLPVATSAAESGRTAALTGRNYLPPLRVEQTLALGGTDVVRDVFLVDAQGNRTGGTLSAALLGDREDPGSLAAFGQRTYGADWPRVRELVLARLGSLDVLQVRLKAMTGGDAFEIDLGERGTLLVTAKVSQMTHVRTTDKTEFNTGTDVTRVFGLTESRNRALRATFSAQSSDLKAGPVSLSGEANAQYEREGVSARQVSVRSGSAVKMKVPGTVFDGVATLTFAHRARPDAPLAAGSGSARLGFQALTEAAEARPVPEARVFSAVDRPAGPLRMQGPPVEAGDLAWRPAAEVWDGLPEHSVVLDVLLGEQPAAGRAADPSPAALVERLGRGYLGGHWDDLRSTAEEGVSREQLATSLPVMTRGNAVRGVPLTVPLRSDAHLSATATLESLEYLRPIDEAEINLLSEVTEDAADRLGSAVNQGESLQLGAQPAVSSAVSVGLHPLGAGRADRWQKGSGVAAATNNINSAKYPEPMVAFLARARVDATLGRPGDTAARTGHTDIRFVVAVPQSHAQRYLVAEDAAGPQTFTRPAPPAPATTDAVAPAHVPGTVPEGGTVTAAKPVTTTDHATTDHATTDPATTGLTTAERAPAAENPPPLEFQPPDRVRRDGRIGAGDAVVRSGDGAAVVKALEKELGSTFKDKWSQVEADLNLFFDGAVIPPKLPGLTAGTSWGTKVSAGGVTADIRITSAWATMTKYLRVEKKFEFEQGTETAAALSGTKSGTGRNTLWHRLVVRAPHTSVNLSRTRAFDTFTGRTLDRRFGAVAKGKTVEPAALFAGDVVYTVRIKLSRAVPGFGGERTLTVRTDGEFAFPVRDLPVNPTTRERPQPVTQYRTPRRIEESRLLGATDIVLDARPDAVFDQLDTVGTRAFGSDRAWAAAKAKLRERMPADEFQRRLRSMMAGQPWIVRAGGRRVVLTASVRDMTHTGNTEATEFNSSALGTVTSGGPEAPLRGEHSTSTATAVGVVGTSNPVGVLPVEVFAGGAITHTTVRDDVTESASAARAGAGTKTKAAGSVFDGTATLHVEFRQSWRPWGKAVDTRLRPGVRDEQRHIDDLRVQLDRLADRPEGDPEVQRLRQQFDAALTAQTDAVRERARATLAAAPATGPSMTRTAFGVRRRFFGQADIGFQTLVESADAVKAERPAAAGADTAAAVDGTSRAGGSRTADTVPARQVPVPPRTIWEHGLSGDHIVRDLPDVRSLRSLLDTEGRKEFGGAWDSVTRNGVPRSELVMGAFHKDRLLAELPRMTRGEELTSEPFHVGGRKAWVSATARVRRLAHDRPDPKAEVALVGESSAQVSHRALHARQGYLNAQLGALASDWKSKFGAAATFGGGMRLRRGGEQAAGGRTFANAKIPVPLEHYQGSVEITFTFHHGTSARPSGGVVPFAVSVPTAEITERVGATADTYFTAPERVPAPPQEHPLPDHGTVLPPQGRDEPAPVEPDRIAPAPAPAESAVTEPVVEERPLPDTVLADHGRDEPAPVEPNGIAPAPAPVEPEPAVMEQPPLDRPTSLPHTAPSHPLRDEAPRRPAPLPRSGEPLPTITEGPEPVVAKQPPLDRPNSLHQTDPNHPLADEAPRHPASLPRSGEPPATITEEPEPVAEPGTDTLPLVMTDAATGHNAGSVPAGTPTSEPAVAAGTVEHPVRGPLPTILEEPEPMEEPPAAPAAAPTVFDGVRRAHPDPIAGNARWTMWGHNGDTPQTSAYAVEFGGLGLRGVYVPPAAGEGLGTWHWHTAAGGEPVAVTPLTLLPPPLPDRTAAAAPQPAAVPALPPELVEQHLAGAPWAAGLRWREDREDLYVFGGAEGPEAVFAAGLLPPGDRLVHVAAHVRDGGDPGSLWVTASRDIGWLREQAQRAGGPDAAGDVLQRYGWRYDIAAPGGVDVNATLELAAPHPERREILFPGGVAGRHIRGAQRLHRGRPVGPYVTNPGFADGRGAGTGTEGTAR</sequence>
<feature type="domain" description="Pierisin-like" evidence="4">
    <location>
        <begin position="6112"/>
        <end position="6236"/>
    </location>
</feature>
<evidence type="ECO:0000256" key="3">
    <source>
        <dbReference type="SAM" id="Phobius"/>
    </source>
</evidence>
<dbReference type="SUPFAM" id="SSF56399">
    <property type="entry name" value="ADP-ribosylation"/>
    <property type="match status" value="1"/>
</dbReference>
<protein>
    <recommendedName>
        <fullName evidence="4">Pierisin-like domain-containing protein</fullName>
    </recommendedName>
</protein>
<feature type="region of interest" description="Disordered" evidence="2">
    <location>
        <begin position="5123"/>
        <end position="5142"/>
    </location>
</feature>
<accession>A0ABS2TVH8</accession>
<dbReference type="PANTHER" id="PTHR24216:SF65">
    <property type="entry name" value="PAXILLIN-LIKE PROTEIN 1"/>
    <property type="match status" value="1"/>
</dbReference>
<feature type="region of interest" description="Disordered" evidence="2">
    <location>
        <begin position="1245"/>
        <end position="1311"/>
    </location>
</feature>
<feature type="region of interest" description="Disordered" evidence="2">
    <location>
        <begin position="4834"/>
        <end position="4890"/>
    </location>
</feature>
<feature type="region of interest" description="Disordered" evidence="2">
    <location>
        <begin position="4072"/>
        <end position="4107"/>
    </location>
</feature>
<dbReference type="RefSeq" id="WP_205359193.1">
    <property type="nucleotide sequence ID" value="NZ_JADKYB010000012.1"/>
</dbReference>
<feature type="region of interest" description="Disordered" evidence="2">
    <location>
        <begin position="3675"/>
        <end position="3777"/>
    </location>
</feature>
<evidence type="ECO:0000313" key="6">
    <source>
        <dbReference type="Proteomes" id="UP000749040"/>
    </source>
</evidence>
<feature type="compositionally biased region" description="Basic and acidic residues" evidence="2">
    <location>
        <begin position="1880"/>
        <end position="1905"/>
    </location>
</feature>
<dbReference type="PANTHER" id="PTHR24216">
    <property type="entry name" value="PAXILLIN-RELATED"/>
    <property type="match status" value="1"/>
</dbReference>
<dbReference type="InterPro" id="IPR054695">
    <property type="entry name" value="Pierisin-like_dom"/>
</dbReference>
<reference evidence="5 6" key="1">
    <citation type="submission" date="2021-01" db="EMBL/GenBank/DDBJ databases">
        <title>Streptomyces acididurans sp. nov., isolated from a peat swamp forest soil.</title>
        <authorList>
            <person name="Chantavorakit T."/>
            <person name="Duangmal K."/>
        </authorList>
    </citation>
    <scope>NUCLEOTIDE SEQUENCE [LARGE SCALE GENOMIC DNA]</scope>
    <source>
        <strain evidence="5 6">KK5PA1</strain>
    </source>
</reference>
<feature type="compositionally biased region" description="Basic and acidic residues" evidence="2">
    <location>
        <begin position="1798"/>
        <end position="1807"/>
    </location>
</feature>
<evidence type="ECO:0000313" key="5">
    <source>
        <dbReference type="EMBL" id="MBM9507336.1"/>
    </source>
</evidence>
<feature type="region of interest" description="Disordered" evidence="2">
    <location>
        <begin position="1115"/>
        <end position="1233"/>
    </location>
</feature>
<feature type="compositionally biased region" description="Low complexity" evidence="2">
    <location>
        <begin position="3675"/>
        <end position="3687"/>
    </location>
</feature>
<feature type="compositionally biased region" description="Low complexity" evidence="2">
    <location>
        <begin position="1145"/>
        <end position="1157"/>
    </location>
</feature>
<evidence type="ECO:0000256" key="2">
    <source>
        <dbReference type="SAM" id="MobiDB-lite"/>
    </source>
</evidence>
<feature type="region of interest" description="Disordered" evidence="2">
    <location>
        <begin position="1085"/>
        <end position="1104"/>
    </location>
</feature>
<feature type="region of interest" description="Disordered" evidence="2">
    <location>
        <begin position="3998"/>
        <end position="4059"/>
    </location>
</feature>
<feature type="compositionally biased region" description="Low complexity" evidence="2">
    <location>
        <begin position="939"/>
        <end position="956"/>
    </location>
</feature>
<feature type="region of interest" description="Disordered" evidence="2">
    <location>
        <begin position="1608"/>
        <end position="1629"/>
    </location>
</feature>
<feature type="transmembrane region" description="Helical" evidence="3">
    <location>
        <begin position="162"/>
        <end position="192"/>
    </location>
</feature>
<keyword evidence="3" id="KW-0472">Membrane</keyword>
<dbReference type="Gene3D" id="3.90.210.10">
    <property type="entry name" value="Heat-Labile Enterotoxin, subunit A"/>
    <property type="match status" value="1"/>
</dbReference>
<feature type="region of interest" description="Disordered" evidence="2">
    <location>
        <begin position="939"/>
        <end position="958"/>
    </location>
</feature>
<keyword evidence="3" id="KW-1133">Transmembrane helix</keyword>
<comment type="caution">
    <text evidence="5">The sequence shown here is derived from an EMBL/GenBank/DDBJ whole genome shotgun (WGS) entry which is preliminary data.</text>
</comment>
<feature type="region of interest" description="Disordered" evidence="2">
    <location>
        <begin position="1791"/>
        <end position="1939"/>
    </location>
</feature>
<organism evidence="5 6">
    <name type="scientific">Actinacidiphila acididurans</name>
    <dbReference type="NCBI Taxonomy" id="2784346"/>
    <lineage>
        <taxon>Bacteria</taxon>
        <taxon>Bacillati</taxon>
        <taxon>Actinomycetota</taxon>
        <taxon>Actinomycetes</taxon>
        <taxon>Kitasatosporales</taxon>
        <taxon>Streptomycetaceae</taxon>
        <taxon>Actinacidiphila</taxon>
    </lineage>
</organism>
<feature type="region of interest" description="Disordered" evidence="2">
    <location>
        <begin position="2855"/>
        <end position="2909"/>
    </location>
</feature>
<proteinExistence type="predicted"/>
<evidence type="ECO:0000259" key="4">
    <source>
        <dbReference type="Pfam" id="PF22596"/>
    </source>
</evidence>
<name>A0ABS2TVH8_9ACTN</name>
<keyword evidence="6" id="KW-1185">Reference proteome</keyword>
<feature type="compositionally biased region" description="Low complexity" evidence="2">
    <location>
        <begin position="4033"/>
        <end position="4054"/>
    </location>
</feature>
<dbReference type="Proteomes" id="UP000749040">
    <property type="component" value="Unassembled WGS sequence"/>
</dbReference>
<feature type="compositionally biased region" description="Low complexity" evidence="2">
    <location>
        <begin position="2871"/>
        <end position="2906"/>
    </location>
</feature>
<gene>
    <name evidence="5" type="ORF">ITX44_22915</name>
</gene>
<feature type="compositionally biased region" description="Low complexity" evidence="2">
    <location>
        <begin position="4846"/>
        <end position="4857"/>
    </location>
</feature>
<feature type="compositionally biased region" description="Basic and acidic residues" evidence="2">
    <location>
        <begin position="5741"/>
        <end position="5752"/>
    </location>
</feature>